<sequence>MRMRRMVVASLETLLMVWAVVIGPFAWLLRDGLGPGATDSGGWQSVGRFLMTFYWGPILLALAGLRFLAGRRLPGG</sequence>
<keyword evidence="1" id="KW-0812">Transmembrane</keyword>
<proteinExistence type="predicted"/>
<protein>
    <submittedName>
        <fullName evidence="2">Uncharacterized protein</fullName>
    </submittedName>
</protein>
<keyword evidence="1" id="KW-1133">Transmembrane helix</keyword>
<evidence type="ECO:0000313" key="3">
    <source>
        <dbReference type="Proteomes" id="UP000324233"/>
    </source>
</evidence>
<dbReference type="Proteomes" id="UP000324233">
    <property type="component" value="Chromosome"/>
</dbReference>
<evidence type="ECO:0000256" key="1">
    <source>
        <dbReference type="SAM" id="Phobius"/>
    </source>
</evidence>
<dbReference type="AlphaFoldDB" id="A0A5B9WAR1"/>
<accession>A0A5B9WAR1</accession>
<dbReference type="KEGG" id="agv:OJF2_62130"/>
<keyword evidence="1" id="KW-0472">Membrane</keyword>
<dbReference type="EMBL" id="CP042997">
    <property type="protein sequence ID" value="QEH37622.1"/>
    <property type="molecule type" value="Genomic_DNA"/>
</dbReference>
<organism evidence="2 3">
    <name type="scientific">Aquisphaera giovannonii</name>
    <dbReference type="NCBI Taxonomy" id="406548"/>
    <lineage>
        <taxon>Bacteria</taxon>
        <taxon>Pseudomonadati</taxon>
        <taxon>Planctomycetota</taxon>
        <taxon>Planctomycetia</taxon>
        <taxon>Isosphaerales</taxon>
        <taxon>Isosphaeraceae</taxon>
        <taxon>Aquisphaera</taxon>
    </lineage>
</organism>
<feature type="transmembrane region" description="Helical" evidence="1">
    <location>
        <begin position="7"/>
        <end position="29"/>
    </location>
</feature>
<feature type="transmembrane region" description="Helical" evidence="1">
    <location>
        <begin position="49"/>
        <end position="69"/>
    </location>
</feature>
<reference evidence="2 3" key="1">
    <citation type="submission" date="2019-08" db="EMBL/GenBank/DDBJ databases">
        <title>Deep-cultivation of Planctomycetes and their phenomic and genomic characterization uncovers novel biology.</title>
        <authorList>
            <person name="Wiegand S."/>
            <person name="Jogler M."/>
            <person name="Boedeker C."/>
            <person name="Pinto D."/>
            <person name="Vollmers J."/>
            <person name="Rivas-Marin E."/>
            <person name="Kohn T."/>
            <person name="Peeters S.H."/>
            <person name="Heuer A."/>
            <person name="Rast P."/>
            <person name="Oberbeckmann S."/>
            <person name="Bunk B."/>
            <person name="Jeske O."/>
            <person name="Meyerdierks A."/>
            <person name="Storesund J.E."/>
            <person name="Kallscheuer N."/>
            <person name="Luecker S."/>
            <person name="Lage O.M."/>
            <person name="Pohl T."/>
            <person name="Merkel B.J."/>
            <person name="Hornburger P."/>
            <person name="Mueller R.-W."/>
            <person name="Bruemmer F."/>
            <person name="Labrenz M."/>
            <person name="Spormann A.M."/>
            <person name="Op den Camp H."/>
            <person name="Overmann J."/>
            <person name="Amann R."/>
            <person name="Jetten M.S.M."/>
            <person name="Mascher T."/>
            <person name="Medema M.H."/>
            <person name="Devos D.P."/>
            <person name="Kaster A.-K."/>
            <person name="Ovreas L."/>
            <person name="Rohde M."/>
            <person name="Galperin M.Y."/>
            <person name="Jogler C."/>
        </authorList>
    </citation>
    <scope>NUCLEOTIDE SEQUENCE [LARGE SCALE GENOMIC DNA]</scope>
    <source>
        <strain evidence="2 3">OJF2</strain>
    </source>
</reference>
<name>A0A5B9WAR1_9BACT</name>
<gene>
    <name evidence="2" type="ORF">OJF2_62130</name>
</gene>
<keyword evidence="3" id="KW-1185">Reference proteome</keyword>
<evidence type="ECO:0000313" key="2">
    <source>
        <dbReference type="EMBL" id="QEH37622.1"/>
    </source>
</evidence>